<dbReference type="Proteomes" id="UP001227192">
    <property type="component" value="Unassembled WGS sequence"/>
</dbReference>
<keyword evidence="3" id="KW-1185">Reference proteome</keyword>
<dbReference type="AlphaFoldDB" id="A0AAI9XBZ4"/>
<reference evidence="2" key="1">
    <citation type="submission" date="2015-06" db="EMBL/GenBank/DDBJ databases">
        <authorList>
            <person name="Nguyen H."/>
        </authorList>
    </citation>
    <scope>NUCLEOTIDE SEQUENCE</scope>
    <source>
        <strain evidence="2">DAOM 180753</strain>
    </source>
</reference>
<accession>A0AAI9XBZ4</accession>
<protein>
    <submittedName>
        <fullName evidence="2">Uncharacterized protein</fullName>
    </submittedName>
</protein>
<proteinExistence type="predicted"/>
<evidence type="ECO:0000313" key="3">
    <source>
        <dbReference type="Proteomes" id="UP001227192"/>
    </source>
</evidence>
<comment type="caution">
    <text evidence="2">The sequence shown here is derived from an EMBL/GenBank/DDBJ whole genome shotgun (WGS) entry which is preliminary data.</text>
</comment>
<organism evidence="2 3">
    <name type="scientific">Penicillium thymicola</name>
    <dbReference type="NCBI Taxonomy" id="293382"/>
    <lineage>
        <taxon>Eukaryota</taxon>
        <taxon>Fungi</taxon>
        <taxon>Dikarya</taxon>
        <taxon>Ascomycota</taxon>
        <taxon>Pezizomycotina</taxon>
        <taxon>Eurotiomycetes</taxon>
        <taxon>Eurotiomycetidae</taxon>
        <taxon>Eurotiales</taxon>
        <taxon>Aspergillaceae</taxon>
        <taxon>Penicillium</taxon>
    </lineage>
</organism>
<name>A0AAI9XBZ4_PENTH</name>
<sequence length="215" mass="23637">MYNAQVFRRSSTAAASPGPHNEGPELVCVGDEYSLRNRFQQVIGQVLGAALEAQGVNLHFADFACSGLQYDHVPGIVDLSTTVQGTELRLVGELMVPWVPEHSLSHVYGQTERLRHALGQPILYMGDLQSAFGFVSTYNETIFLRQTQLPSGQWHVEYSPVIYSTDVYEPSSGSQDHDAGPSVSMRQCMFYVATLASGQGPVNNQTPAAQWVVRF</sequence>
<evidence type="ECO:0000256" key="1">
    <source>
        <dbReference type="SAM" id="MobiDB-lite"/>
    </source>
</evidence>
<feature type="region of interest" description="Disordered" evidence="1">
    <location>
        <begin position="1"/>
        <end position="22"/>
    </location>
</feature>
<evidence type="ECO:0000313" key="2">
    <source>
        <dbReference type="EMBL" id="KAJ9491367.1"/>
    </source>
</evidence>
<dbReference type="EMBL" id="LACB01000034">
    <property type="protein sequence ID" value="KAJ9491367.1"/>
    <property type="molecule type" value="Genomic_DNA"/>
</dbReference>
<gene>
    <name evidence="2" type="ORF">VN97_g1899</name>
</gene>
<reference evidence="2" key="2">
    <citation type="journal article" date="2016" name="Fungal Biol.">
        <title>Ochratoxin A production by Penicillium thymicola.</title>
        <authorList>
            <person name="Nguyen H.D.T."/>
            <person name="McMullin D.R."/>
            <person name="Ponomareva E."/>
            <person name="Riley R."/>
            <person name="Pomraning K.R."/>
            <person name="Baker S.E."/>
            <person name="Seifert K.A."/>
        </authorList>
    </citation>
    <scope>NUCLEOTIDE SEQUENCE</scope>
    <source>
        <strain evidence="2">DAOM 180753</strain>
    </source>
</reference>